<feature type="region of interest" description="Disordered" evidence="3">
    <location>
        <begin position="503"/>
        <end position="543"/>
    </location>
</feature>
<feature type="compositionally biased region" description="Basic and acidic residues" evidence="3">
    <location>
        <begin position="311"/>
        <end position="323"/>
    </location>
</feature>
<evidence type="ECO:0000256" key="1">
    <source>
        <dbReference type="ARBA" id="ARBA00022614"/>
    </source>
</evidence>
<name>A0AA35TUT9_GEOBA</name>
<keyword evidence="4" id="KW-0808">Transferase</keyword>
<feature type="compositionally biased region" description="Polar residues" evidence="3">
    <location>
        <begin position="510"/>
        <end position="543"/>
    </location>
</feature>
<dbReference type="AlphaFoldDB" id="A0AA35TUT9"/>
<dbReference type="EMBL" id="CASHTH010004202">
    <property type="protein sequence ID" value="CAI8054614.1"/>
    <property type="molecule type" value="Genomic_DNA"/>
</dbReference>
<dbReference type="InterPro" id="IPR032675">
    <property type="entry name" value="LRR_dom_sf"/>
</dbReference>
<reference evidence="4" key="1">
    <citation type="submission" date="2023-03" db="EMBL/GenBank/DDBJ databases">
        <authorList>
            <person name="Steffen K."/>
            <person name="Cardenas P."/>
        </authorList>
    </citation>
    <scope>NUCLEOTIDE SEQUENCE</scope>
</reference>
<dbReference type="Proteomes" id="UP001174909">
    <property type="component" value="Unassembled WGS sequence"/>
</dbReference>
<dbReference type="InterPro" id="IPR001611">
    <property type="entry name" value="Leu-rich_rpt"/>
</dbReference>
<evidence type="ECO:0000256" key="3">
    <source>
        <dbReference type="SAM" id="MobiDB-lite"/>
    </source>
</evidence>
<gene>
    <name evidence="4" type="ORF">GBAR_LOCUS29793</name>
</gene>
<feature type="region of interest" description="Disordered" evidence="3">
    <location>
        <begin position="287"/>
        <end position="397"/>
    </location>
</feature>
<keyword evidence="5" id="KW-1185">Reference proteome</keyword>
<keyword evidence="4" id="KW-0418">Kinase</keyword>
<feature type="compositionally biased region" description="Low complexity" evidence="3">
    <location>
        <begin position="326"/>
        <end position="339"/>
    </location>
</feature>
<proteinExistence type="predicted"/>
<keyword evidence="2" id="KW-0677">Repeat</keyword>
<dbReference type="Pfam" id="PF13516">
    <property type="entry name" value="LRR_6"/>
    <property type="match status" value="1"/>
</dbReference>
<feature type="compositionally biased region" description="Low complexity" evidence="3">
    <location>
        <begin position="375"/>
        <end position="388"/>
    </location>
</feature>
<dbReference type="Gene3D" id="3.80.10.10">
    <property type="entry name" value="Ribonuclease Inhibitor"/>
    <property type="match status" value="2"/>
</dbReference>
<accession>A0AA35TUT9</accession>
<keyword evidence="1" id="KW-0433">Leucine-rich repeat</keyword>
<evidence type="ECO:0000313" key="5">
    <source>
        <dbReference type="Proteomes" id="UP001174909"/>
    </source>
</evidence>
<dbReference type="SMART" id="SM00369">
    <property type="entry name" value="LRR_TYP"/>
    <property type="match status" value="4"/>
</dbReference>
<dbReference type="PROSITE" id="PS51450">
    <property type="entry name" value="LRR"/>
    <property type="match status" value="3"/>
</dbReference>
<dbReference type="PANTHER" id="PTHR15454:SF35">
    <property type="entry name" value="NISCHARIN"/>
    <property type="match status" value="1"/>
</dbReference>
<dbReference type="Pfam" id="PF13855">
    <property type="entry name" value="LRR_8"/>
    <property type="match status" value="1"/>
</dbReference>
<sequence length="543" mass="60040">MPFDLSHFRSLTTLKIDRVPLSQVKGLLSIQQQITKLSALRCVRTIRELIIENVEEKRCGVHLTTGSPILRPRSGSGVEKWRVTAMAKLTENRMVVQPWHSLQILNLSHNKVTHLDDSLQVLPVLRELNLSHNTIQLLEVQFLCLPSLQKLNLAHNAIKRIIDGKNVLETVTSLNLSHNRLHSLDGLSAFVSVTALNLNYNLVGSKKDLHRIMKLRQLNTLCLQGNPISSSQSSRLLLLAQFLHKSRDIQLDGEAISEREQSKITSYKNRYGDDPDEWPLVQSVIRQPDSSSHSNSSSGDAGADDESDPFAESRPRPLSDARGQRSNMMSNTDDSSDTSCPNMEISWQIHAPGDYRGSPISRLSRDRVEKPPPSSSSCRTSSLPSTTTGRDWGGCDGGLTSSVESSVVAQSLISPSLLASQLHQGKNMFPDETAEERYAIGSLSHSEFTASLSMRDEPLSALVRDEPDGQSENSEVTPAFWITAYCNWGQRSSLSLYHHASTHTTHHQRNSPSKTTGISLNDTSCTRSSPANRGQATTSIFNP</sequence>
<dbReference type="PANTHER" id="PTHR15454">
    <property type="entry name" value="NISCHARIN RELATED"/>
    <property type="match status" value="1"/>
</dbReference>
<feature type="compositionally biased region" description="Low complexity" evidence="3">
    <location>
        <begin position="289"/>
        <end position="301"/>
    </location>
</feature>
<evidence type="ECO:0000256" key="2">
    <source>
        <dbReference type="ARBA" id="ARBA00022737"/>
    </source>
</evidence>
<dbReference type="InterPro" id="IPR003591">
    <property type="entry name" value="Leu-rich_rpt_typical-subtyp"/>
</dbReference>
<protein>
    <submittedName>
        <fullName evidence="4">Serine/threonine-protein kinase 11-interacting protein</fullName>
    </submittedName>
</protein>
<dbReference type="GO" id="GO:0016301">
    <property type="term" value="F:kinase activity"/>
    <property type="evidence" value="ECO:0007669"/>
    <property type="project" value="UniProtKB-KW"/>
</dbReference>
<comment type="caution">
    <text evidence="4">The sequence shown here is derived from an EMBL/GenBank/DDBJ whole genome shotgun (WGS) entry which is preliminary data.</text>
</comment>
<organism evidence="4 5">
    <name type="scientific">Geodia barretti</name>
    <name type="common">Barrett's horny sponge</name>
    <dbReference type="NCBI Taxonomy" id="519541"/>
    <lineage>
        <taxon>Eukaryota</taxon>
        <taxon>Metazoa</taxon>
        <taxon>Porifera</taxon>
        <taxon>Demospongiae</taxon>
        <taxon>Heteroscleromorpha</taxon>
        <taxon>Tetractinellida</taxon>
        <taxon>Astrophorina</taxon>
        <taxon>Geodiidae</taxon>
        <taxon>Geodia</taxon>
    </lineage>
</organism>
<evidence type="ECO:0000313" key="4">
    <source>
        <dbReference type="EMBL" id="CAI8054614.1"/>
    </source>
</evidence>
<dbReference type="GO" id="GO:0005737">
    <property type="term" value="C:cytoplasm"/>
    <property type="evidence" value="ECO:0007669"/>
    <property type="project" value="TreeGrafter"/>
</dbReference>
<dbReference type="SUPFAM" id="SSF52075">
    <property type="entry name" value="Outer arm dynein light chain 1"/>
    <property type="match status" value="1"/>
</dbReference>